<dbReference type="InterPro" id="IPR025403">
    <property type="entry name" value="TgpA-like_C"/>
</dbReference>
<dbReference type="RefSeq" id="WP_190114151.1">
    <property type="nucleotide sequence ID" value="NZ_BMVR01000001.1"/>
</dbReference>
<name>A0ABS0XF63_9ACTN</name>
<feature type="region of interest" description="Disordered" evidence="1">
    <location>
        <begin position="158"/>
        <end position="178"/>
    </location>
</feature>
<organism evidence="4 5">
    <name type="scientific">Streptomyces flavofungini</name>
    <dbReference type="NCBI Taxonomy" id="68200"/>
    <lineage>
        <taxon>Bacteria</taxon>
        <taxon>Bacillati</taxon>
        <taxon>Actinomycetota</taxon>
        <taxon>Actinomycetes</taxon>
        <taxon>Kitasatosporales</taxon>
        <taxon>Streptomycetaceae</taxon>
        <taxon>Streptomyces</taxon>
    </lineage>
</organism>
<keyword evidence="5" id="KW-1185">Reference proteome</keyword>
<evidence type="ECO:0000313" key="4">
    <source>
        <dbReference type="EMBL" id="MBJ3811504.1"/>
    </source>
</evidence>
<feature type="region of interest" description="Disordered" evidence="1">
    <location>
        <begin position="218"/>
        <end position="237"/>
    </location>
</feature>
<keyword evidence="2" id="KW-0472">Membrane</keyword>
<sequence length="237" mass="25477">MSPPGSGIRTGVTLPRTGDDPPVTIPSGPAREAAERELSKPMYHENDPSLLQRALNRFWGWVDDLFGAASGAAPGGVIGLVVIVLAVVAVAAAFWWRLGTPHRTPTTSAALFDDRPRSAAEHRTAAETHAAQGHWTQALQERMRAIVRSLEERALLDPRPGRTADEAAAEAARPLPGHEDRLHAAALEFDDVTYGGRTATEAAYHRLADLDRDLEHTKPLLTTTPDAPASASWGAIR</sequence>
<evidence type="ECO:0000313" key="5">
    <source>
        <dbReference type="Proteomes" id="UP000634780"/>
    </source>
</evidence>
<protein>
    <submittedName>
        <fullName evidence="4">DUF4129 domain-containing protein</fullName>
    </submittedName>
</protein>
<dbReference type="EMBL" id="JAEKOZ010000026">
    <property type="protein sequence ID" value="MBJ3811504.1"/>
    <property type="molecule type" value="Genomic_DNA"/>
</dbReference>
<proteinExistence type="predicted"/>
<keyword evidence="2" id="KW-0812">Transmembrane</keyword>
<evidence type="ECO:0000256" key="1">
    <source>
        <dbReference type="SAM" id="MobiDB-lite"/>
    </source>
</evidence>
<feature type="region of interest" description="Disordered" evidence="1">
    <location>
        <begin position="1"/>
        <end position="30"/>
    </location>
</feature>
<feature type="domain" description="Protein-glutamine gamma-glutamyltransferase-like C-terminal" evidence="3">
    <location>
        <begin position="142"/>
        <end position="212"/>
    </location>
</feature>
<reference evidence="4 5" key="1">
    <citation type="submission" date="2020-12" db="EMBL/GenBank/DDBJ databases">
        <title>Streptomyces typhae sp. nov., a novel endophytic actinomycete isolated from the root of cattail pollen (Typha angustifolia L.).</title>
        <authorList>
            <person name="Peng C."/>
            <person name="Liu C."/>
        </authorList>
    </citation>
    <scope>NUCLEOTIDE SEQUENCE [LARGE SCALE GENOMIC DNA]</scope>
    <source>
        <strain evidence="4 5">JCM 4753</strain>
    </source>
</reference>
<gene>
    <name evidence="4" type="ORF">JGB26_31180</name>
</gene>
<keyword evidence="2" id="KW-1133">Transmembrane helix</keyword>
<dbReference type="Pfam" id="PF13559">
    <property type="entry name" value="DUF4129"/>
    <property type="match status" value="1"/>
</dbReference>
<dbReference type="Proteomes" id="UP000634780">
    <property type="component" value="Unassembled WGS sequence"/>
</dbReference>
<feature type="transmembrane region" description="Helical" evidence="2">
    <location>
        <begin position="72"/>
        <end position="96"/>
    </location>
</feature>
<evidence type="ECO:0000259" key="3">
    <source>
        <dbReference type="Pfam" id="PF13559"/>
    </source>
</evidence>
<accession>A0ABS0XF63</accession>
<comment type="caution">
    <text evidence="4">The sequence shown here is derived from an EMBL/GenBank/DDBJ whole genome shotgun (WGS) entry which is preliminary data.</text>
</comment>
<evidence type="ECO:0000256" key="2">
    <source>
        <dbReference type="SAM" id="Phobius"/>
    </source>
</evidence>